<evidence type="ECO:0000256" key="1">
    <source>
        <dbReference type="SAM" id="Phobius"/>
    </source>
</evidence>
<organism evidence="2">
    <name type="scientific">Physcomitrium patens</name>
    <name type="common">Spreading-leaved earth moss</name>
    <name type="synonym">Physcomitrella patens</name>
    <dbReference type="NCBI Taxonomy" id="3218"/>
    <lineage>
        <taxon>Eukaryota</taxon>
        <taxon>Viridiplantae</taxon>
        <taxon>Streptophyta</taxon>
        <taxon>Embryophyta</taxon>
        <taxon>Bryophyta</taxon>
        <taxon>Bryophytina</taxon>
        <taxon>Bryopsida</taxon>
        <taxon>Funariidae</taxon>
        <taxon>Funariales</taxon>
        <taxon>Funariaceae</taxon>
        <taxon>Physcomitrium</taxon>
    </lineage>
</organism>
<dbReference type="Gramene" id="Pp3c17_22480V3.1">
    <property type="protein sequence ID" value="PAC:32908262.CDS.1"/>
    <property type="gene ID" value="Pp3c17_22480"/>
</dbReference>
<accession>A0A2K1J531</accession>
<dbReference type="PaxDb" id="3218-PP1S68_141V6.1"/>
<dbReference type="InParanoid" id="A0A2K1J531"/>
<dbReference type="AlphaFoldDB" id="A0A2K1J531"/>
<keyword evidence="1" id="KW-0472">Membrane</keyword>
<protein>
    <submittedName>
        <fullName evidence="2 3">Uncharacterized protein</fullName>
    </submittedName>
</protein>
<evidence type="ECO:0000313" key="2">
    <source>
        <dbReference type="EMBL" id="PNR36637.1"/>
    </source>
</evidence>
<proteinExistence type="predicted"/>
<feature type="transmembrane region" description="Helical" evidence="1">
    <location>
        <begin position="45"/>
        <end position="62"/>
    </location>
</feature>
<gene>
    <name evidence="2" type="ORF">PHYPA_022488</name>
</gene>
<reference evidence="2 4" key="2">
    <citation type="journal article" date="2018" name="Plant J.">
        <title>The Physcomitrella patens chromosome-scale assembly reveals moss genome structure and evolution.</title>
        <authorList>
            <person name="Lang D."/>
            <person name="Ullrich K.K."/>
            <person name="Murat F."/>
            <person name="Fuchs J."/>
            <person name="Jenkins J."/>
            <person name="Haas F.B."/>
            <person name="Piednoel M."/>
            <person name="Gundlach H."/>
            <person name="Van Bel M."/>
            <person name="Meyberg R."/>
            <person name="Vives C."/>
            <person name="Morata J."/>
            <person name="Symeonidi A."/>
            <person name="Hiss M."/>
            <person name="Muchero W."/>
            <person name="Kamisugi Y."/>
            <person name="Saleh O."/>
            <person name="Blanc G."/>
            <person name="Decker E.L."/>
            <person name="van Gessel N."/>
            <person name="Grimwood J."/>
            <person name="Hayes R.D."/>
            <person name="Graham S.W."/>
            <person name="Gunter L.E."/>
            <person name="McDaniel S.F."/>
            <person name="Hoernstein S.N.W."/>
            <person name="Larsson A."/>
            <person name="Li F.W."/>
            <person name="Perroud P.F."/>
            <person name="Phillips J."/>
            <person name="Ranjan P."/>
            <person name="Rokshar D.S."/>
            <person name="Rothfels C.J."/>
            <person name="Schneider L."/>
            <person name="Shu S."/>
            <person name="Stevenson D.W."/>
            <person name="Thummler F."/>
            <person name="Tillich M."/>
            <person name="Villarreal Aguilar J.C."/>
            <person name="Widiez T."/>
            <person name="Wong G.K."/>
            <person name="Wymore A."/>
            <person name="Zhang Y."/>
            <person name="Zimmer A.D."/>
            <person name="Quatrano R.S."/>
            <person name="Mayer K.F.X."/>
            <person name="Goodstein D."/>
            <person name="Casacuberta J.M."/>
            <person name="Vandepoele K."/>
            <person name="Reski R."/>
            <person name="Cuming A.C."/>
            <person name="Tuskan G.A."/>
            <person name="Maumus F."/>
            <person name="Salse J."/>
            <person name="Schmutz J."/>
            <person name="Rensing S.A."/>
        </authorList>
    </citation>
    <scope>NUCLEOTIDE SEQUENCE [LARGE SCALE GENOMIC DNA]</scope>
    <source>
        <strain evidence="3 4">cv. Gransden 2004</strain>
    </source>
</reference>
<evidence type="ECO:0000313" key="3">
    <source>
        <dbReference type="EnsemblPlants" id="PAC:32908262.CDS.1"/>
    </source>
</evidence>
<keyword evidence="1" id="KW-1133">Transmembrane helix</keyword>
<keyword evidence="4" id="KW-1185">Reference proteome</keyword>
<dbReference type="EMBL" id="ABEU02000017">
    <property type="protein sequence ID" value="PNR36637.1"/>
    <property type="molecule type" value="Genomic_DNA"/>
</dbReference>
<sequence length="85" mass="9081">MGQWMKFGFKLLAGAGHSSSSAIKLVRTLVHSGHSWSAGHANRPYQQSVIVTGLLLMVFLVSKGPVLGLSLDAPPQTTLILQRLA</sequence>
<dbReference type="EnsemblPlants" id="Pp3c17_22480V3.1">
    <property type="protein sequence ID" value="PAC:32908262.CDS.1"/>
    <property type="gene ID" value="Pp3c17_22480"/>
</dbReference>
<dbReference type="Proteomes" id="UP000006727">
    <property type="component" value="Chromosome 17"/>
</dbReference>
<reference evidence="3" key="3">
    <citation type="submission" date="2020-12" db="UniProtKB">
        <authorList>
            <consortium name="EnsemblPlants"/>
        </authorList>
    </citation>
    <scope>IDENTIFICATION</scope>
</reference>
<keyword evidence="1" id="KW-0812">Transmembrane</keyword>
<name>A0A2K1J531_PHYPA</name>
<reference evidence="2 4" key="1">
    <citation type="journal article" date="2008" name="Science">
        <title>The Physcomitrella genome reveals evolutionary insights into the conquest of land by plants.</title>
        <authorList>
            <person name="Rensing S."/>
            <person name="Lang D."/>
            <person name="Zimmer A."/>
            <person name="Terry A."/>
            <person name="Salamov A."/>
            <person name="Shapiro H."/>
            <person name="Nishiyama T."/>
            <person name="Perroud P.-F."/>
            <person name="Lindquist E."/>
            <person name="Kamisugi Y."/>
            <person name="Tanahashi T."/>
            <person name="Sakakibara K."/>
            <person name="Fujita T."/>
            <person name="Oishi K."/>
            <person name="Shin-I T."/>
            <person name="Kuroki Y."/>
            <person name="Toyoda A."/>
            <person name="Suzuki Y."/>
            <person name="Hashimoto A."/>
            <person name="Yamaguchi K."/>
            <person name="Sugano A."/>
            <person name="Kohara Y."/>
            <person name="Fujiyama A."/>
            <person name="Anterola A."/>
            <person name="Aoki S."/>
            <person name="Ashton N."/>
            <person name="Barbazuk W.B."/>
            <person name="Barker E."/>
            <person name="Bennetzen J."/>
            <person name="Bezanilla M."/>
            <person name="Blankenship R."/>
            <person name="Cho S.H."/>
            <person name="Dutcher S."/>
            <person name="Estelle M."/>
            <person name="Fawcett J.A."/>
            <person name="Gundlach H."/>
            <person name="Hanada K."/>
            <person name="Heyl A."/>
            <person name="Hicks K.A."/>
            <person name="Hugh J."/>
            <person name="Lohr M."/>
            <person name="Mayer K."/>
            <person name="Melkozernov A."/>
            <person name="Murata T."/>
            <person name="Nelson D."/>
            <person name="Pils B."/>
            <person name="Prigge M."/>
            <person name="Reiss B."/>
            <person name="Renner T."/>
            <person name="Rombauts S."/>
            <person name="Rushton P."/>
            <person name="Sanderfoot A."/>
            <person name="Schween G."/>
            <person name="Shiu S.-H."/>
            <person name="Stueber K."/>
            <person name="Theodoulou F.L."/>
            <person name="Tu H."/>
            <person name="Van de Peer Y."/>
            <person name="Verrier P.J."/>
            <person name="Waters E."/>
            <person name="Wood A."/>
            <person name="Yang L."/>
            <person name="Cove D."/>
            <person name="Cuming A."/>
            <person name="Hasebe M."/>
            <person name="Lucas S."/>
            <person name="Mishler D.B."/>
            <person name="Reski R."/>
            <person name="Grigoriev I."/>
            <person name="Quatrano R.S."/>
            <person name="Boore J.L."/>
        </authorList>
    </citation>
    <scope>NUCLEOTIDE SEQUENCE [LARGE SCALE GENOMIC DNA]</scope>
    <source>
        <strain evidence="3 4">cv. Gransden 2004</strain>
    </source>
</reference>
<evidence type="ECO:0000313" key="4">
    <source>
        <dbReference type="Proteomes" id="UP000006727"/>
    </source>
</evidence>